<evidence type="ECO:0000313" key="1">
    <source>
        <dbReference type="EMBL" id="KKN27148.1"/>
    </source>
</evidence>
<protein>
    <recommendedName>
        <fullName evidence="2">SpoVT-AbrB domain-containing protein</fullName>
    </recommendedName>
</protein>
<proteinExistence type="predicted"/>
<reference evidence="1" key="1">
    <citation type="journal article" date="2015" name="Nature">
        <title>Complex archaea that bridge the gap between prokaryotes and eukaryotes.</title>
        <authorList>
            <person name="Spang A."/>
            <person name="Saw J.H."/>
            <person name="Jorgensen S.L."/>
            <person name="Zaremba-Niedzwiedzka K."/>
            <person name="Martijn J."/>
            <person name="Lind A.E."/>
            <person name="van Eijk R."/>
            <person name="Schleper C."/>
            <person name="Guy L."/>
            <person name="Ettema T.J."/>
        </authorList>
    </citation>
    <scope>NUCLEOTIDE SEQUENCE</scope>
</reference>
<comment type="caution">
    <text evidence="1">The sequence shown here is derived from an EMBL/GenBank/DDBJ whole genome shotgun (WGS) entry which is preliminary data.</text>
</comment>
<accession>A0A0F9SCN2</accession>
<sequence length="65" mass="7436">MISKIVRITNSGYQFRLTIPREIAIESGLYMAEFVEIKIIEEGILEVKKIELEKARKKGIPADKS</sequence>
<dbReference type="EMBL" id="LAZR01002664">
    <property type="protein sequence ID" value="KKN27148.1"/>
    <property type="molecule type" value="Genomic_DNA"/>
</dbReference>
<gene>
    <name evidence="1" type="ORF">LCGC14_0867660</name>
</gene>
<organism evidence="1">
    <name type="scientific">marine sediment metagenome</name>
    <dbReference type="NCBI Taxonomy" id="412755"/>
    <lineage>
        <taxon>unclassified sequences</taxon>
        <taxon>metagenomes</taxon>
        <taxon>ecological metagenomes</taxon>
    </lineage>
</organism>
<dbReference type="AlphaFoldDB" id="A0A0F9SCN2"/>
<evidence type="ECO:0008006" key="2">
    <source>
        <dbReference type="Google" id="ProtNLM"/>
    </source>
</evidence>
<name>A0A0F9SCN2_9ZZZZ</name>